<dbReference type="InterPro" id="IPR001236">
    <property type="entry name" value="Lactate/malate_DH_N"/>
</dbReference>
<keyword evidence="6 9" id="KW-0560">Oxidoreductase</keyword>
<dbReference type="PANTHER" id="PTHR43128:SF16">
    <property type="entry name" value="L-LACTATE DEHYDROGENASE"/>
    <property type="match status" value="1"/>
</dbReference>
<dbReference type="InterPro" id="IPR015955">
    <property type="entry name" value="Lactate_DH/Glyco_Ohase_4_C"/>
</dbReference>
<feature type="binding site" evidence="9">
    <location>
        <position position="19"/>
    </location>
    <ligand>
        <name>NAD(+)</name>
        <dbReference type="ChEBI" id="CHEBI:57540"/>
    </ligand>
</feature>
<comment type="function">
    <text evidence="9">Catalyzes the conversion of lactate to pyruvate.</text>
</comment>
<dbReference type="GO" id="GO:0006089">
    <property type="term" value="P:lactate metabolic process"/>
    <property type="evidence" value="ECO:0007669"/>
    <property type="project" value="TreeGrafter"/>
</dbReference>
<comment type="similarity">
    <text evidence="2 9">Belongs to the LDH/MDH superfamily. LDH family.</text>
</comment>
<feature type="binding site" evidence="9">
    <location>
        <position position="98"/>
    </location>
    <ligand>
        <name>substrate</name>
    </ligand>
</feature>
<feature type="binding site" evidence="9">
    <location>
        <begin position="130"/>
        <end position="133"/>
    </location>
    <ligand>
        <name>substrate</name>
    </ligand>
</feature>
<accession>A0A224X4U9</accession>
<evidence type="ECO:0000256" key="5">
    <source>
        <dbReference type="ARBA" id="ARBA00022553"/>
    </source>
</evidence>
<evidence type="ECO:0000256" key="8">
    <source>
        <dbReference type="ARBA" id="ARBA00049258"/>
    </source>
</evidence>
<evidence type="ECO:0000256" key="10">
    <source>
        <dbReference type="PIRSR" id="PIRSR000102-1"/>
    </source>
</evidence>
<feature type="binding site" evidence="9">
    <location>
        <position position="72"/>
    </location>
    <ligand>
        <name>NAD(+)</name>
        <dbReference type="ChEBI" id="CHEBI:57540"/>
    </ligand>
</feature>
<feature type="domain" description="Lactate/malate dehydrogenase N-terminal" evidence="13">
    <location>
        <begin position="10"/>
        <end position="152"/>
    </location>
</feature>
<protein>
    <recommendedName>
        <fullName evidence="3 9">L-lactate dehydrogenase</fullName>
        <shortName evidence="9">L-LDH</shortName>
        <ecNumber evidence="3 9">1.1.1.27</ecNumber>
    </recommendedName>
</protein>
<evidence type="ECO:0000256" key="12">
    <source>
        <dbReference type="SAM" id="Coils"/>
    </source>
</evidence>
<dbReference type="CDD" id="cd05291">
    <property type="entry name" value="HicDH_like"/>
    <property type="match status" value="1"/>
</dbReference>
<reference evidence="16" key="1">
    <citation type="submission" date="2017-08" db="EMBL/GenBank/DDBJ databases">
        <title>Draft genome sequence of Lactococcus sp. strain Rs-Y01, isolated from the gut of the lower termite Reticulitermes speratus.</title>
        <authorList>
            <person name="Ohkuma M."/>
            <person name="Yuki M."/>
        </authorList>
    </citation>
    <scope>NUCLEOTIDE SEQUENCE [LARGE SCALE GENOMIC DNA]</scope>
    <source>
        <strain evidence="16">Rs-Y01</strain>
    </source>
</reference>
<evidence type="ECO:0000256" key="2">
    <source>
        <dbReference type="ARBA" id="ARBA00006054"/>
    </source>
</evidence>
<dbReference type="PIRSF" id="PIRSF000102">
    <property type="entry name" value="Lac_mal_DH"/>
    <property type="match status" value="1"/>
</dbReference>
<dbReference type="Proteomes" id="UP000218689">
    <property type="component" value="Unassembled WGS sequence"/>
</dbReference>
<dbReference type="PANTHER" id="PTHR43128">
    <property type="entry name" value="L-2-HYDROXYCARBOXYLATE DEHYDROGENASE (NAD(P)(+))"/>
    <property type="match status" value="1"/>
</dbReference>
<feature type="binding site" evidence="11">
    <location>
        <position position="105"/>
    </location>
    <ligand>
        <name>NAD(+)</name>
        <dbReference type="ChEBI" id="CHEBI:57540"/>
    </ligand>
</feature>
<evidence type="ECO:0000313" key="16">
    <source>
        <dbReference type="Proteomes" id="UP000218689"/>
    </source>
</evidence>
<dbReference type="SUPFAM" id="SSF51735">
    <property type="entry name" value="NAD(P)-binding Rossmann-fold domains"/>
    <property type="match status" value="1"/>
</dbReference>
<dbReference type="UniPathway" id="UPA00554">
    <property type="reaction ID" value="UER00611"/>
</dbReference>
<evidence type="ECO:0000256" key="11">
    <source>
        <dbReference type="PIRSR" id="PIRSR000102-3"/>
    </source>
</evidence>
<dbReference type="NCBIfam" id="NF000824">
    <property type="entry name" value="PRK00066.1"/>
    <property type="match status" value="1"/>
</dbReference>
<organism evidence="15 16">
    <name type="scientific">Pseudolactococcus reticulitermitis</name>
    <dbReference type="NCBI Taxonomy" id="2025039"/>
    <lineage>
        <taxon>Bacteria</taxon>
        <taxon>Bacillati</taxon>
        <taxon>Bacillota</taxon>
        <taxon>Bacilli</taxon>
        <taxon>Lactobacillales</taxon>
        <taxon>Streptococcaceae</taxon>
        <taxon>Pseudolactococcus</taxon>
    </lineage>
</organism>
<dbReference type="GO" id="GO:0004459">
    <property type="term" value="F:L-lactate dehydrogenase (NAD+) activity"/>
    <property type="evidence" value="ECO:0007669"/>
    <property type="project" value="UniProtKB-UniRule"/>
</dbReference>
<gene>
    <name evidence="9" type="primary">ldh</name>
    <name evidence="15" type="ORF">RsY01_189</name>
</gene>
<dbReference type="InterPro" id="IPR011304">
    <property type="entry name" value="L-lactate_DH"/>
</dbReference>
<dbReference type="InterPro" id="IPR036291">
    <property type="entry name" value="NAD(P)-bd_dom_sf"/>
</dbReference>
<dbReference type="Gene3D" id="3.40.50.720">
    <property type="entry name" value="NAD(P)-binding Rossmann-like Domain"/>
    <property type="match status" value="1"/>
</dbReference>
<feature type="binding site" evidence="9 11">
    <location>
        <begin position="128"/>
        <end position="130"/>
    </location>
    <ligand>
        <name>NAD(+)</name>
        <dbReference type="ChEBI" id="CHEBI:57540"/>
    </ligand>
</feature>
<dbReference type="SUPFAM" id="SSF56327">
    <property type="entry name" value="LDH C-terminal domain-like"/>
    <property type="match status" value="1"/>
</dbReference>
<dbReference type="GO" id="GO:0005737">
    <property type="term" value="C:cytoplasm"/>
    <property type="evidence" value="ECO:0007669"/>
    <property type="project" value="UniProtKB-SubCell"/>
</dbReference>
<sequence length="331" mass="36317">MKKTKHKADKIIIIGDGAVGSTFAYTLLRENVSASIGIIDLNQKKVAADVEDLNHTLPFTKCSGERVYIANYSDVRDADLVVITANAPQAKFGEDKDRLGLLQQNVRMMTSITTEIMANGFAGVILVVSNPVDALTQVVQRVSALPRRQVIGTGTLLDTARLHAVIADKLNVNSNDIKGFILGEHGNSGFINWSHLTIGSIPILTWLEKYTTYDCHHQFFETLEDYVRKIGVDIFADKGNTSYGIASCLVMITETILSENNRILPISAYLTGEYGVEDVYIGAPAILNRQGIDQIIEIDLTEAELAAYQQSAEVLKANIVELEEKGLIKDC</sequence>
<evidence type="ECO:0000259" key="14">
    <source>
        <dbReference type="Pfam" id="PF02866"/>
    </source>
</evidence>
<dbReference type="NCBIfam" id="TIGR01771">
    <property type="entry name" value="L-LDH-NAD"/>
    <property type="match status" value="1"/>
</dbReference>
<dbReference type="PRINTS" id="PR00086">
    <property type="entry name" value="LLDHDRGNASE"/>
</dbReference>
<dbReference type="Pfam" id="PF00056">
    <property type="entry name" value="Ldh_1_N"/>
    <property type="match status" value="1"/>
</dbReference>
<feature type="binding site" evidence="9">
    <location>
        <position position="89"/>
    </location>
    <ligand>
        <name>substrate</name>
    </ligand>
</feature>
<evidence type="ECO:0000256" key="3">
    <source>
        <dbReference type="ARBA" id="ARBA00012967"/>
    </source>
</evidence>
<keyword evidence="12" id="KW-0175">Coiled coil</keyword>
<comment type="catalytic activity">
    <reaction evidence="8 9">
        <text>(S)-lactate + NAD(+) = pyruvate + NADH + H(+)</text>
        <dbReference type="Rhea" id="RHEA:23444"/>
        <dbReference type="ChEBI" id="CHEBI:15361"/>
        <dbReference type="ChEBI" id="CHEBI:15378"/>
        <dbReference type="ChEBI" id="CHEBI:16651"/>
        <dbReference type="ChEBI" id="CHEBI:57540"/>
        <dbReference type="ChEBI" id="CHEBI:57945"/>
        <dbReference type="EC" id="1.1.1.27"/>
    </reaction>
</comment>
<dbReference type="GO" id="GO:0006096">
    <property type="term" value="P:glycolytic process"/>
    <property type="evidence" value="ECO:0007669"/>
    <property type="project" value="UniProtKB-UniRule"/>
</dbReference>
<feature type="binding site" evidence="9">
    <location>
        <position position="111"/>
    </location>
    <ligand>
        <name>NAD(+)</name>
        <dbReference type="ChEBI" id="CHEBI:57540"/>
    </ligand>
</feature>
<feature type="domain" description="Lactate/malate dehydrogenase C-terminal" evidence="14">
    <location>
        <begin position="155"/>
        <end position="324"/>
    </location>
</feature>
<feature type="binding site" evidence="9">
    <location>
        <position position="241"/>
    </location>
    <ligand>
        <name>substrate</name>
    </ligand>
</feature>
<dbReference type="EC" id="1.1.1.27" evidence="3 9"/>
<evidence type="ECO:0000256" key="7">
    <source>
        <dbReference type="ARBA" id="ARBA00023027"/>
    </source>
</evidence>
<keyword evidence="7 9" id="KW-0520">NAD</keyword>
<feature type="binding site" evidence="9">
    <location>
        <begin position="158"/>
        <end position="161"/>
    </location>
    <ligand>
        <name>substrate</name>
    </ligand>
</feature>
<dbReference type="InterPro" id="IPR018177">
    <property type="entry name" value="L-lactate_DH_AS"/>
</dbReference>
<feature type="coiled-coil region" evidence="12">
    <location>
        <begin position="298"/>
        <end position="325"/>
    </location>
</feature>
<comment type="subcellular location">
    <subcellularLocation>
        <location evidence="9">Cytoplasm</location>
    </subcellularLocation>
</comment>
<evidence type="ECO:0000259" key="13">
    <source>
        <dbReference type="Pfam" id="PF00056"/>
    </source>
</evidence>
<evidence type="ECO:0000256" key="9">
    <source>
        <dbReference type="HAMAP-Rule" id="MF_00488"/>
    </source>
</evidence>
<feature type="active site" description="Proton acceptor" evidence="9 10">
    <location>
        <position position="185"/>
    </location>
</feature>
<dbReference type="PROSITE" id="PS00064">
    <property type="entry name" value="L_LDH"/>
    <property type="match status" value="1"/>
</dbReference>
<dbReference type="InterPro" id="IPR001557">
    <property type="entry name" value="L-lactate/malate_DH"/>
</dbReference>
<comment type="pathway">
    <text evidence="1 9">Fermentation; pyruvate fermentation to lactate; (S)-lactate from pyruvate: step 1/1.</text>
</comment>
<dbReference type="OrthoDB" id="9802969at2"/>
<dbReference type="InterPro" id="IPR022383">
    <property type="entry name" value="Lactate/malate_DH_C"/>
</dbReference>
<evidence type="ECO:0000256" key="1">
    <source>
        <dbReference type="ARBA" id="ARBA00004843"/>
    </source>
</evidence>
<dbReference type="EMBL" id="BEDT01000001">
    <property type="protein sequence ID" value="GAX46610.1"/>
    <property type="molecule type" value="Genomic_DNA"/>
</dbReference>
<evidence type="ECO:0000256" key="4">
    <source>
        <dbReference type="ARBA" id="ARBA00022533"/>
    </source>
</evidence>
<keyword evidence="9" id="KW-0963">Cytoplasm</keyword>
<dbReference type="HAMAP" id="MF_00488">
    <property type="entry name" value="Lactate_dehydrog"/>
    <property type="match status" value="1"/>
</dbReference>
<dbReference type="Gene3D" id="3.90.110.10">
    <property type="entry name" value="Lactate dehydrogenase/glycoside hydrolase, family 4, C-terminal"/>
    <property type="match status" value="1"/>
</dbReference>
<keyword evidence="16" id="KW-1185">Reference proteome</keyword>
<feature type="binding site" evidence="9">
    <location>
        <position position="153"/>
    </location>
    <ligand>
        <name>NAD(+)</name>
        <dbReference type="ChEBI" id="CHEBI:57540"/>
    </ligand>
</feature>
<feature type="binding site" evidence="9">
    <location>
        <position position="45"/>
    </location>
    <ligand>
        <name>NAD(+)</name>
        <dbReference type="ChEBI" id="CHEBI:57540"/>
    </ligand>
</feature>
<name>A0A224X4U9_9LACT</name>
<feature type="binding site" evidence="11">
    <location>
        <begin position="15"/>
        <end position="20"/>
    </location>
    <ligand>
        <name>NAD(+)</name>
        <dbReference type="ChEBI" id="CHEBI:57540"/>
    </ligand>
</feature>
<dbReference type="Pfam" id="PF02866">
    <property type="entry name" value="Ldh_1_C"/>
    <property type="match status" value="1"/>
</dbReference>
<comment type="caution">
    <text evidence="9">Lacks conserved residue(s) required for the propagation of feature annotation.</text>
</comment>
<evidence type="ECO:0000256" key="6">
    <source>
        <dbReference type="ARBA" id="ARBA00023002"/>
    </source>
</evidence>
<evidence type="ECO:0000313" key="15">
    <source>
        <dbReference type="EMBL" id="GAX46610.1"/>
    </source>
</evidence>
<dbReference type="RefSeq" id="WP_157905754.1">
    <property type="nucleotide sequence ID" value="NZ_BEDT01000001.1"/>
</dbReference>
<comment type="caution">
    <text evidence="15">The sequence shown here is derived from an EMBL/GenBank/DDBJ whole genome shotgun (WGS) entry which is preliminary data.</text>
</comment>
<comment type="subunit">
    <text evidence="9">Homotetramer.</text>
</comment>
<dbReference type="AlphaFoldDB" id="A0A224X4U9"/>
<proteinExistence type="inferred from homology"/>
<keyword evidence="4" id="KW-0021">Allosteric enzyme</keyword>
<keyword evidence="5" id="KW-0597">Phosphoprotein</keyword>
<feature type="binding site" evidence="9 11">
    <location>
        <position position="40"/>
    </location>
    <ligand>
        <name>NAD(+)</name>
        <dbReference type="ChEBI" id="CHEBI:57540"/>
    </ligand>
</feature>